<dbReference type="SMART" id="SM00220">
    <property type="entry name" value="S_TKc"/>
    <property type="match status" value="1"/>
</dbReference>
<evidence type="ECO:0000313" key="3">
    <source>
        <dbReference type="EMBL" id="THH07806.1"/>
    </source>
</evidence>
<evidence type="ECO:0000313" key="4">
    <source>
        <dbReference type="Proteomes" id="UP000308199"/>
    </source>
</evidence>
<dbReference type="Gene3D" id="1.10.510.10">
    <property type="entry name" value="Transferase(Phosphotransferase) domain 1"/>
    <property type="match status" value="1"/>
</dbReference>
<dbReference type="Proteomes" id="UP000308199">
    <property type="component" value="Unassembled WGS sequence"/>
</dbReference>
<dbReference type="InterPro" id="IPR001245">
    <property type="entry name" value="Ser-Thr/Tyr_kinase_cat_dom"/>
</dbReference>
<feature type="compositionally biased region" description="Low complexity" evidence="1">
    <location>
        <begin position="562"/>
        <end position="581"/>
    </location>
</feature>
<dbReference type="AlphaFoldDB" id="A0A4S4L867"/>
<dbReference type="PANTHER" id="PTHR44329">
    <property type="entry name" value="SERINE/THREONINE-PROTEIN KINASE TNNI3K-RELATED"/>
    <property type="match status" value="1"/>
</dbReference>
<feature type="compositionally biased region" description="Basic and acidic residues" evidence="1">
    <location>
        <begin position="544"/>
        <end position="558"/>
    </location>
</feature>
<dbReference type="OrthoDB" id="26722at2759"/>
<dbReference type="PROSITE" id="PS00108">
    <property type="entry name" value="PROTEIN_KINASE_ST"/>
    <property type="match status" value="1"/>
</dbReference>
<feature type="region of interest" description="Disordered" evidence="1">
    <location>
        <begin position="539"/>
        <end position="581"/>
    </location>
</feature>
<dbReference type="PROSITE" id="PS50011">
    <property type="entry name" value="PROTEIN_KINASE_DOM"/>
    <property type="match status" value="1"/>
</dbReference>
<proteinExistence type="predicted"/>
<evidence type="ECO:0000256" key="1">
    <source>
        <dbReference type="SAM" id="MobiDB-lite"/>
    </source>
</evidence>
<feature type="region of interest" description="Disordered" evidence="1">
    <location>
        <begin position="354"/>
        <end position="388"/>
    </location>
</feature>
<organism evidence="3 4">
    <name type="scientific">Phellinidium pouzarii</name>
    <dbReference type="NCBI Taxonomy" id="167371"/>
    <lineage>
        <taxon>Eukaryota</taxon>
        <taxon>Fungi</taxon>
        <taxon>Dikarya</taxon>
        <taxon>Basidiomycota</taxon>
        <taxon>Agaricomycotina</taxon>
        <taxon>Agaricomycetes</taxon>
        <taxon>Hymenochaetales</taxon>
        <taxon>Hymenochaetaceae</taxon>
        <taxon>Phellinidium</taxon>
    </lineage>
</organism>
<feature type="domain" description="Protein kinase" evidence="2">
    <location>
        <begin position="22"/>
        <end position="281"/>
    </location>
</feature>
<name>A0A4S4L867_9AGAM</name>
<keyword evidence="4" id="KW-1185">Reference proteome</keyword>
<evidence type="ECO:0000259" key="2">
    <source>
        <dbReference type="PROSITE" id="PS50011"/>
    </source>
</evidence>
<dbReference type="InterPro" id="IPR000719">
    <property type="entry name" value="Prot_kinase_dom"/>
</dbReference>
<protein>
    <recommendedName>
        <fullName evidence="2">Protein kinase domain-containing protein</fullName>
    </recommendedName>
</protein>
<comment type="caution">
    <text evidence="3">The sequence shown here is derived from an EMBL/GenBank/DDBJ whole genome shotgun (WGS) entry which is preliminary data.</text>
</comment>
<dbReference type="InterPro" id="IPR008271">
    <property type="entry name" value="Ser/Thr_kinase_AS"/>
</dbReference>
<sequence>MDELHSMLANLQHLNLADQIQYDSPALKAHGGYCDVFEGRYFRYGECLYKVAIKRLRLLAKEIRVWSKLGHRNILPLLGYLVEGEYPSLISEWMENGTVSTYINEHPECDVLHMTLGIAEGIEYLHLQGVIHSDIKADNVLVSSSGVPRICDFGISGMLAASQTIGATSTQTNGVRGSVRWMAPELILPSESPIFHSMQTDIWAFGMTVYELLARQLPYAHLKSDVQVMFAIIHGRQLSCPASFETWPLSHQKMLRMCCICWSVDPSQRHSMGQIVSYLRLLCRISEDEHENPGEEIRSFQFDYTGQAAVAVSPSVVYSPMNTHATTAREFQNVYPMRHGPYPHITPAINSSSLVEPEATALSPENISGSSHSRHERTTSLISPESNRHEAILQKPYLSYSAESPGSSYLPSPRTPSPSYPSEHLRSIAHVQQECLTVFDRADPEEPFQSRPPSPTPSASWSASAVWLSVTDEDSNFSAAVHLDEVDQSRTVIHSSHPLAKKIIEEWRKSVSSSEDSFQTLVAEDSIEIRKTSEETALTGYDDFGLKKSPRLEAKNTPDSDSSSSTRRTLRRVTGTVSRVV</sequence>
<reference evidence="3 4" key="1">
    <citation type="submission" date="2019-02" db="EMBL/GenBank/DDBJ databases">
        <title>Genome sequencing of the rare red list fungi Phellinidium pouzarii.</title>
        <authorList>
            <person name="Buettner E."/>
            <person name="Kellner H."/>
        </authorList>
    </citation>
    <scope>NUCLEOTIDE SEQUENCE [LARGE SCALE GENOMIC DNA]</scope>
    <source>
        <strain evidence="3 4">DSM 108285</strain>
    </source>
</reference>
<dbReference type="GO" id="GO:0005524">
    <property type="term" value="F:ATP binding"/>
    <property type="evidence" value="ECO:0007669"/>
    <property type="project" value="InterPro"/>
</dbReference>
<dbReference type="InterPro" id="IPR011009">
    <property type="entry name" value="Kinase-like_dom_sf"/>
</dbReference>
<dbReference type="GO" id="GO:0004674">
    <property type="term" value="F:protein serine/threonine kinase activity"/>
    <property type="evidence" value="ECO:0007669"/>
    <property type="project" value="TreeGrafter"/>
</dbReference>
<dbReference type="EMBL" id="SGPK01000126">
    <property type="protein sequence ID" value="THH07806.1"/>
    <property type="molecule type" value="Genomic_DNA"/>
</dbReference>
<dbReference type="SUPFAM" id="SSF56112">
    <property type="entry name" value="Protein kinase-like (PK-like)"/>
    <property type="match status" value="1"/>
</dbReference>
<dbReference type="PANTHER" id="PTHR44329:SF261">
    <property type="entry name" value="ZINC FINGER CONTAINING PROTEIN KINASE-RELATED"/>
    <property type="match status" value="1"/>
</dbReference>
<accession>A0A4S4L867</accession>
<feature type="region of interest" description="Disordered" evidence="1">
    <location>
        <begin position="403"/>
        <end position="422"/>
    </location>
</feature>
<gene>
    <name evidence="3" type="ORF">EW145_g3134</name>
</gene>
<dbReference type="InterPro" id="IPR051681">
    <property type="entry name" value="Ser/Thr_Kinases-Pseudokinases"/>
</dbReference>
<dbReference type="Pfam" id="PF07714">
    <property type="entry name" value="PK_Tyr_Ser-Thr"/>
    <property type="match status" value="1"/>
</dbReference>